<keyword evidence="3" id="KW-0418">Kinase</keyword>
<proteinExistence type="predicted"/>
<dbReference type="SUPFAM" id="SSF52540">
    <property type="entry name" value="P-loop containing nucleoside triphosphate hydrolases"/>
    <property type="match status" value="1"/>
</dbReference>
<dbReference type="PANTHER" id="PTHR32309">
    <property type="entry name" value="TYROSINE-PROTEIN KINASE"/>
    <property type="match status" value="1"/>
</dbReference>
<dbReference type="GO" id="GO:0005886">
    <property type="term" value="C:plasma membrane"/>
    <property type="evidence" value="ECO:0007669"/>
    <property type="project" value="TreeGrafter"/>
</dbReference>
<keyword evidence="1" id="KW-0547">Nucleotide-binding</keyword>
<evidence type="ECO:0000256" key="1">
    <source>
        <dbReference type="ARBA" id="ARBA00022741"/>
    </source>
</evidence>
<gene>
    <name evidence="3" type="ORF">ENW48_08580</name>
</gene>
<protein>
    <submittedName>
        <fullName evidence="3">Tyrosine-protein kinase family protein</fullName>
    </submittedName>
</protein>
<dbReference type="InterPro" id="IPR050445">
    <property type="entry name" value="Bact_polysacc_biosynth/exp"/>
</dbReference>
<comment type="caution">
    <text evidence="3">The sequence shown here is derived from an EMBL/GenBank/DDBJ whole genome shotgun (WGS) entry which is preliminary data.</text>
</comment>
<name>A0A7C5EQ98_9BACT</name>
<organism evidence="3">
    <name type="scientific">Desulfobacca acetoxidans</name>
    <dbReference type="NCBI Taxonomy" id="60893"/>
    <lineage>
        <taxon>Bacteria</taxon>
        <taxon>Pseudomonadati</taxon>
        <taxon>Thermodesulfobacteriota</taxon>
        <taxon>Desulfobaccia</taxon>
        <taxon>Desulfobaccales</taxon>
        <taxon>Desulfobaccaceae</taxon>
        <taxon>Desulfobacca</taxon>
    </lineage>
</organism>
<evidence type="ECO:0000313" key="3">
    <source>
        <dbReference type="EMBL" id="HGZ12261.1"/>
    </source>
</evidence>
<accession>A0A7C5EQ98</accession>
<dbReference type="InterPro" id="IPR005702">
    <property type="entry name" value="Wzc-like_C"/>
</dbReference>
<dbReference type="CDD" id="cd05387">
    <property type="entry name" value="BY-kinase"/>
    <property type="match status" value="1"/>
</dbReference>
<sequence length="253" mass="28219">MLTPKSLILKHLFALWAGKGLGQGGSRGSPEGSPPPLWLRHLKEQPLLTDQFRNLKRHLQSLKAAHGWKVFALAAPHRRAGVSTLVCNLGLLMSRDFLDQRILLVDTCQQHPALHLAFGLNLQPGLNDYLFDGLNLAQVSQGTFRANLEVVASGEATAEVASPYDLRRFQDFMEEARGHYDFVLVDCPPAFESSDAQAVGGQVDGLIVVAEANRLRYEVLQAYIKEMEKQVRIVGGVLNKREYVIPDFLYRFV</sequence>
<keyword evidence="2" id="KW-0067">ATP-binding</keyword>
<dbReference type="EMBL" id="DTKJ01000058">
    <property type="protein sequence ID" value="HGZ12261.1"/>
    <property type="molecule type" value="Genomic_DNA"/>
</dbReference>
<dbReference type="GO" id="GO:0004713">
    <property type="term" value="F:protein tyrosine kinase activity"/>
    <property type="evidence" value="ECO:0007669"/>
    <property type="project" value="TreeGrafter"/>
</dbReference>
<dbReference type="PANTHER" id="PTHR32309:SF13">
    <property type="entry name" value="FERRIC ENTEROBACTIN TRANSPORT PROTEIN FEPE"/>
    <property type="match status" value="1"/>
</dbReference>
<evidence type="ECO:0000256" key="2">
    <source>
        <dbReference type="ARBA" id="ARBA00022840"/>
    </source>
</evidence>
<dbReference type="AlphaFoldDB" id="A0A7C5EQ98"/>
<dbReference type="Gene3D" id="3.40.50.300">
    <property type="entry name" value="P-loop containing nucleotide triphosphate hydrolases"/>
    <property type="match status" value="1"/>
</dbReference>
<reference evidence="3" key="1">
    <citation type="journal article" date="2020" name="mSystems">
        <title>Genome- and Community-Level Interaction Insights into Carbon Utilization and Element Cycling Functions of Hydrothermarchaeota in Hydrothermal Sediment.</title>
        <authorList>
            <person name="Zhou Z."/>
            <person name="Liu Y."/>
            <person name="Xu W."/>
            <person name="Pan J."/>
            <person name="Luo Z.H."/>
            <person name="Li M."/>
        </authorList>
    </citation>
    <scope>NUCLEOTIDE SEQUENCE [LARGE SCALE GENOMIC DNA]</scope>
    <source>
        <strain evidence="3">SpSt-853</strain>
    </source>
</reference>
<keyword evidence="3" id="KW-0808">Transferase</keyword>
<dbReference type="InterPro" id="IPR027417">
    <property type="entry name" value="P-loop_NTPase"/>
</dbReference>